<dbReference type="Gene3D" id="3.40.50.300">
    <property type="entry name" value="P-loop containing nucleotide triphosphate hydrolases"/>
    <property type="match status" value="1"/>
</dbReference>
<proteinExistence type="predicted"/>
<dbReference type="PANTHER" id="PTHR46018">
    <property type="entry name" value="ZINC PHOSPHODIESTERASE ELAC PROTEIN 1"/>
    <property type="match status" value="1"/>
</dbReference>
<dbReference type="PANTHER" id="PTHR46018:SF7">
    <property type="entry name" value="RIBONUCLEASE Z"/>
    <property type="match status" value="1"/>
</dbReference>
<evidence type="ECO:0000313" key="4">
    <source>
        <dbReference type="Proteomes" id="UP001225957"/>
    </source>
</evidence>
<gene>
    <name evidence="3" type="ORF">QLQ83_17740</name>
</gene>
<dbReference type="InterPro" id="IPR001279">
    <property type="entry name" value="Metallo-B-lactamas"/>
</dbReference>
<dbReference type="Pfam" id="PF00753">
    <property type="entry name" value="Lactamase_B"/>
    <property type="match status" value="1"/>
</dbReference>
<evidence type="ECO:0000313" key="3">
    <source>
        <dbReference type="EMBL" id="MDI5892934.1"/>
    </source>
</evidence>
<feature type="domain" description="AAA+ ATPase" evidence="2">
    <location>
        <begin position="20"/>
        <end position="181"/>
    </location>
</feature>
<dbReference type="SMART" id="SM00382">
    <property type="entry name" value="AAA"/>
    <property type="match status" value="1"/>
</dbReference>
<dbReference type="RefSeq" id="WP_282736838.1">
    <property type="nucleotide sequence ID" value="NZ_JASCQP010000043.1"/>
</dbReference>
<name>A0ABT6V3Y0_9GAMM</name>
<dbReference type="Proteomes" id="UP001225957">
    <property type="component" value="Unassembled WGS sequence"/>
</dbReference>
<reference evidence="3 4" key="1">
    <citation type="submission" date="2023-04" db="EMBL/GenBank/DDBJ databases">
        <title>Halomonas strains isolated from rhizosphere soil.</title>
        <authorList>
            <person name="Xu L."/>
            <person name="Sun J.-Q."/>
        </authorList>
    </citation>
    <scope>NUCLEOTIDE SEQUENCE [LARGE SCALE GENOMIC DNA]</scope>
    <source>
        <strain evidence="3 4">LR5S20</strain>
    </source>
</reference>
<dbReference type="Gene3D" id="3.60.15.10">
    <property type="entry name" value="Ribonuclease Z/Hydroxyacylglutathione hydrolase-like"/>
    <property type="match status" value="1"/>
</dbReference>
<feature type="region of interest" description="Disordered" evidence="1">
    <location>
        <begin position="275"/>
        <end position="317"/>
    </location>
</feature>
<dbReference type="SUPFAM" id="SSF56281">
    <property type="entry name" value="Metallo-hydrolase/oxidoreductase"/>
    <property type="match status" value="1"/>
</dbReference>
<dbReference type="InterPro" id="IPR036866">
    <property type="entry name" value="RibonucZ/Hydroxyglut_hydro"/>
</dbReference>
<keyword evidence="4" id="KW-1185">Reference proteome</keyword>
<accession>A0ABT6V3Y0</accession>
<dbReference type="Pfam" id="PF12706">
    <property type="entry name" value="Lactamase_B_2"/>
    <property type="match status" value="1"/>
</dbReference>
<organism evidence="3 4">
    <name type="scientific">Halomonas rhizosphaerae</name>
    <dbReference type="NCBI Taxonomy" id="3043296"/>
    <lineage>
        <taxon>Bacteria</taxon>
        <taxon>Pseudomonadati</taxon>
        <taxon>Pseudomonadota</taxon>
        <taxon>Gammaproteobacteria</taxon>
        <taxon>Oceanospirillales</taxon>
        <taxon>Halomonadaceae</taxon>
        <taxon>Halomonas</taxon>
    </lineage>
</organism>
<dbReference type="EMBL" id="JASCQP010000043">
    <property type="protein sequence ID" value="MDI5892934.1"/>
    <property type="molecule type" value="Genomic_DNA"/>
</dbReference>
<protein>
    <submittedName>
        <fullName evidence="3">MBL fold metallo-hydrolase</fullName>
    </submittedName>
</protein>
<dbReference type="SUPFAM" id="SSF52540">
    <property type="entry name" value="P-loop containing nucleoside triphosphate hydrolases"/>
    <property type="match status" value="1"/>
</dbReference>
<feature type="compositionally biased region" description="Basic and acidic residues" evidence="1">
    <location>
        <begin position="308"/>
        <end position="317"/>
    </location>
</feature>
<dbReference type="InterPro" id="IPR027417">
    <property type="entry name" value="P-loop_NTPase"/>
</dbReference>
<evidence type="ECO:0000259" key="2">
    <source>
        <dbReference type="SMART" id="SM00382"/>
    </source>
</evidence>
<dbReference type="InterPro" id="IPR003593">
    <property type="entry name" value="AAA+_ATPase"/>
</dbReference>
<evidence type="ECO:0000256" key="1">
    <source>
        <dbReference type="SAM" id="MobiDB-lite"/>
    </source>
</evidence>
<sequence length="653" mass="69663">MPAPTEHLPADHPLLTLLQRHGRVLVAGAPGSGKSTLVRAAAATLAARGQACHCLSADPGLPGIGPPGIGPPGAACLGRWEGGEWRLEAIAALATLDAARFRLPLVQAVRRLAEQAPAGALLLDAPGVVRGAAGAELLPALVQAAGIGALLVLATDAASFPLHEECRALGLETVTLAPDPHARHPGKRRRRARRSDDWDAWLAQARETVLELPALALTGAAPPRSAPEAWAGRQVGLLDARGDTLGLGEILALEGDRLRIRAPASTGTPRTLVVRDARRGRDGQLGTARPQAPILDTPEPDDTPAPLESRDGPRPRADLGTFTATLVNGVFGDPLLHLRLRHQSRSLLFDLGDPGRLPARLAHQVSDVFISHAHFDHIGGFLWLLRSRIGEYPPCRLYGPPGLAEHLQGLVSGILWDRVAEKAPRFEVGELHGERLERWGIVAGDARPSPLPSRPAPGGLLHEELGFRVRATTLDHGTPVLAFALEPERQVAVRKERLEAHGWPPGPWLGTLKHHVLAGEGEARVRLPDGTTRTAASLAQALLLTRPGERLVYATDLGDTAENRRRLVSLARGARVLFCEAPFLAVEAEQARRTGHLTARACGEIATAAGVARLVPFHFSRRHITDTRRLHDEIRLAFPGEAAGEPAGKGETD</sequence>
<comment type="caution">
    <text evidence="3">The sequence shown here is derived from an EMBL/GenBank/DDBJ whole genome shotgun (WGS) entry which is preliminary data.</text>
</comment>